<dbReference type="EMBL" id="MU277208">
    <property type="protein sequence ID" value="KAI0062214.1"/>
    <property type="molecule type" value="Genomic_DNA"/>
</dbReference>
<evidence type="ECO:0000313" key="2">
    <source>
        <dbReference type="Proteomes" id="UP000814140"/>
    </source>
</evidence>
<sequence>MAEQFDPATHPHRRFNPLTGEHVLVSPHRTKRPWLGQTEPPQPTDLPTYDPACYLCPGNARAGGERNPAYAQTMVFTNDFAAVLPPPAPTAPPAPHPLLTTRPVDGQCDVLVFHPRHDVTLPRLAHADMLTVVAEWARVYAARGRQPGVAHVQIFENKGAMMGCSNPHPHGQVWSLSEVPTIPATELANLARYAAAPTAAPSDAPRGPKGCPCLLCEYVHFERSVPANEGRIVVQNEHWVALVPWWATWPFEILLLPYHRHIPSLLHLTDKENDSFARILSAMTKRYDNLFQCSFAYSMGIHQRPVPAPDGVQDDDDDDVAHLHLHFFPPLLRSATVRKFLVGFELMAEAQRDLTPEQAAQRLRACSEVHYLDAPAEVAA</sequence>
<keyword evidence="2" id="KW-1185">Reference proteome</keyword>
<dbReference type="Proteomes" id="UP000814140">
    <property type="component" value="Unassembled WGS sequence"/>
</dbReference>
<reference evidence="1" key="2">
    <citation type="journal article" date="2022" name="New Phytol.">
        <title>Evolutionary transition to the ectomycorrhizal habit in the genomes of a hyperdiverse lineage of mushroom-forming fungi.</title>
        <authorList>
            <person name="Looney B."/>
            <person name="Miyauchi S."/>
            <person name="Morin E."/>
            <person name="Drula E."/>
            <person name="Courty P.E."/>
            <person name="Kohler A."/>
            <person name="Kuo A."/>
            <person name="LaButti K."/>
            <person name="Pangilinan J."/>
            <person name="Lipzen A."/>
            <person name="Riley R."/>
            <person name="Andreopoulos W."/>
            <person name="He G."/>
            <person name="Johnson J."/>
            <person name="Nolan M."/>
            <person name="Tritt A."/>
            <person name="Barry K.W."/>
            <person name="Grigoriev I.V."/>
            <person name="Nagy L.G."/>
            <person name="Hibbett D."/>
            <person name="Henrissat B."/>
            <person name="Matheny P.B."/>
            <person name="Labbe J."/>
            <person name="Martin F.M."/>
        </authorList>
    </citation>
    <scope>NUCLEOTIDE SEQUENCE</scope>
    <source>
        <strain evidence="1">HHB10654</strain>
    </source>
</reference>
<reference evidence="1" key="1">
    <citation type="submission" date="2021-03" db="EMBL/GenBank/DDBJ databases">
        <authorList>
            <consortium name="DOE Joint Genome Institute"/>
            <person name="Ahrendt S."/>
            <person name="Looney B.P."/>
            <person name="Miyauchi S."/>
            <person name="Morin E."/>
            <person name="Drula E."/>
            <person name="Courty P.E."/>
            <person name="Chicoki N."/>
            <person name="Fauchery L."/>
            <person name="Kohler A."/>
            <person name="Kuo A."/>
            <person name="Labutti K."/>
            <person name="Pangilinan J."/>
            <person name="Lipzen A."/>
            <person name="Riley R."/>
            <person name="Andreopoulos W."/>
            <person name="He G."/>
            <person name="Johnson J."/>
            <person name="Barry K.W."/>
            <person name="Grigoriev I.V."/>
            <person name="Nagy L."/>
            <person name="Hibbett D."/>
            <person name="Henrissat B."/>
            <person name="Matheny P.B."/>
            <person name="Labbe J."/>
            <person name="Martin F."/>
        </authorList>
    </citation>
    <scope>NUCLEOTIDE SEQUENCE</scope>
    <source>
        <strain evidence="1">HHB10654</strain>
    </source>
</reference>
<evidence type="ECO:0000313" key="1">
    <source>
        <dbReference type="EMBL" id="KAI0062214.1"/>
    </source>
</evidence>
<gene>
    <name evidence="1" type="ORF">BV25DRAFT_1804019</name>
</gene>
<protein>
    <submittedName>
        <fullName evidence="1">Galactose-1-phosphate uridyl transferase</fullName>
    </submittedName>
</protein>
<comment type="caution">
    <text evidence="1">The sequence shown here is derived from an EMBL/GenBank/DDBJ whole genome shotgun (WGS) entry which is preliminary data.</text>
</comment>
<proteinExistence type="predicted"/>
<accession>A0ACB8T072</accession>
<organism evidence="1 2">
    <name type="scientific">Artomyces pyxidatus</name>
    <dbReference type="NCBI Taxonomy" id="48021"/>
    <lineage>
        <taxon>Eukaryota</taxon>
        <taxon>Fungi</taxon>
        <taxon>Dikarya</taxon>
        <taxon>Basidiomycota</taxon>
        <taxon>Agaricomycotina</taxon>
        <taxon>Agaricomycetes</taxon>
        <taxon>Russulales</taxon>
        <taxon>Auriscalpiaceae</taxon>
        <taxon>Artomyces</taxon>
    </lineage>
</organism>
<keyword evidence="1" id="KW-0808">Transferase</keyword>
<name>A0ACB8T072_9AGAM</name>